<evidence type="ECO:0000313" key="6">
    <source>
        <dbReference type="WBParaSite" id="scf7180000421453.g6965"/>
    </source>
</evidence>
<dbReference type="InterPro" id="IPR000504">
    <property type="entry name" value="RRM_dom"/>
</dbReference>
<dbReference type="Proteomes" id="UP000887560">
    <property type="component" value="Unplaced"/>
</dbReference>
<feature type="compositionally biased region" description="Acidic residues" evidence="3">
    <location>
        <begin position="46"/>
        <end position="70"/>
    </location>
</feature>
<reference evidence="6" key="1">
    <citation type="submission" date="2022-11" db="UniProtKB">
        <authorList>
            <consortium name="WormBaseParasite"/>
        </authorList>
    </citation>
    <scope>IDENTIFICATION</scope>
</reference>
<dbReference type="SMART" id="SM00360">
    <property type="entry name" value="RRM"/>
    <property type="match status" value="1"/>
</dbReference>
<dbReference type="InterPro" id="IPR012677">
    <property type="entry name" value="Nucleotide-bd_a/b_plait_sf"/>
</dbReference>
<evidence type="ECO:0000256" key="2">
    <source>
        <dbReference type="PROSITE-ProRule" id="PRU00176"/>
    </source>
</evidence>
<dbReference type="PANTHER" id="PTHR23236:SF12">
    <property type="entry name" value="EUKARYOTIC INITIATION FACTOR 4B-RELATED"/>
    <property type="match status" value="1"/>
</dbReference>
<accession>A0A915NWG0</accession>
<dbReference type="PANTHER" id="PTHR23236">
    <property type="entry name" value="EUKARYOTIC TRANSLATION INITIATION FACTOR 4B/4H"/>
    <property type="match status" value="1"/>
</dbReference>
<dbReference type="GO" id="GO:0008143">
    <property type="term" value="F:poly(A) binding"/>
    <property type="evidence" value="ECO:0007669"/>
    <property type="project" value="TreeGrafter"/>
</dbReference>
<feature type="compositionally biased region" description="Acidic residues" evidence="3">
    <location>
        <begin position="85"/>
        <end position="103"/>
    </location>
</feature>
<evidence type="ECO:0000256" key="1">
    <source>
        <dbReference type="ARBA" id="ARBA00022884"/>
    </source>
</evidence>
<dbReference type="Gene3D" id="3.30.70.330">
    <property type="match status" value="1"/>
</dbReference>
<evidence type="ECO:0000313" key="5">
    <source>
        <dbReference type="Proteomes" id="UP000887560"/>
    </source>
</evidence>
<dbReference type="PROSITE" id="PS50102">
    <property type="entry name" value="RRM"/>
    <property type="match status" value="1"/>
</dbReference>
<dbReference type="WBParaSite" id="scf7180000421453.g6965">
    <property type="protein sequence ID" value="scf7180000421453.g6965"/>
    <property type="gene ID" value="scf7180000421453.g6965"/>
</dbReference>
<proteinExistence type="predicted"/>
<feature type="domain" description="RRM" evidence="4">
    <location>
        <begin position="111"/>
        <end position="188"/>
    </location>
</feature>
<dbReference type="SUPFAM" id="SSF54928">
    <property type="entry name" value="RNA-binding domain, RBD"/>
    <property type="match status" value="1"/>
</dbReference>
<evidence type="ECO:0000256" key="3">
    <source>
        <dbReference type="SAM" id="MobiDB-lite"/>
    </source>
</evidence>
<feature type="region of interest" description="Disordered" evidence="3">
    <location>
        <begin position="1"/>
        <end position="112"/>
    </location>
</feature>
<evidence type="ECO:0000259" key="4">
    <source>
        <dbReference type="PROSITE" id="PS50102"/>
    </source>
</evidence>
<dbReference type="InterPro" id="IPR035979">
    <property type="entry name" value="RBD_domain_sf"/>
</dbReference>
<keyword evidence="5" id="KW-1185">Reference proteome</keyword>
<dbReference type="AlphaFoldDB" id="A0A915NWG0"/>
<keyword evidence="1 2" id="KW-0694">RNA-binding</keyword>
<sequence length="219" mass="25067">MVRLSKPMQNKVSSRPKKEENKIAYPPQNKNFNNFKRNGKQSILDDLSEQDMDSDDSFGDSDEFDEDSSEGEVIKLAGIKKEDQMSEDDEMESDNASEDDEENEQKKASRRSIFVGNIPHTTLDESVRAYFSTCGKISALRLLRDKQTGLVRGSGFIEFVDSDSIQKALELNNLPFEGRKLRISKVYKKNKLEKITIKNEKKRENLKRKLPKVPKGAEK</sequence>
<name>A0A915NWG0_9BILA</name>
<dbReference type="Pfam" id="PF00076">
    <property type="entry name" value="RRM_1"/>
    <property type="match status" value="1"/>
</dbReference>
<protein>
    <submittedName>
        <fullName evidence="6">RRM domain-containing protein</fullName>
    </submittedName>
</protein>
<organism evidence="5 6">
    <name type="scientific">Meloidogyne floridensis</name>
    <dbReference type="NCBI Taxonomy" id="298350"/>
    <lineage>
        <taxon>Eukaryota</taxon>
        <taxon>Metazoa</taxon>
        <taxon>Ecdysozoa</taxon>
        <taxon>Nematoda</taxon>
        <taxon>Chromadorea</taxon>
        <taxon>Rhabditida</taxon>
        <taxon>Tylenchina</taxon>
        <taxon>Tylenchomorpha</taxon>
        <taxon>Tylenchoidea</taxon>
        <taxon>Meloidogynidae</taxon>
        <taxon>Meloidogyninae</taxon>
        <taxon>Meloidogyne</taxon>
    </lineage>
</organism>